<dbReference type="InterPro" id="IPR057695">
    <property type="entry name" value="DUF7935"/>
</dbReference>
<sequence>MEYNFLLMFIVSLILVVGAFIYLFNRFIQTENQRRNFELRMKNSENVLSNKLQAYERMVLFLERIRPSSMIRRTPDAHNISDFEMLLIETVQVEFDHNLSQQIYIRPETWKVILAAKNATQIMIKNVFHSLESTATVQEAREALLNQAINQEESPSSTAILYLQKDIQGII</sequence>
<feature type="transmembrane region" description="Helical" evidence="1">
    <location>
        <begin position="6"/>
        <end position="25"/>
    </location>
</feature>
<dbReference type="AlphaFoldDB" id="A0A563DFC6"/>
<name>A0A563DFC6_9FLAO</name>
<protein>
    <submittedName>
        <fullName evidence="2">Uncharacterized protein</fullName>
    </submittedName>
</protein>
<dbReference type="Pfam" id="PF25589">
    <property type="entry name" value="DUF7935"/>
    <property type="match status" value="1"/>
</dbReference>
<reference evidence="2 3" key="1">
    <citation type="submission" date="2019-02" db="EMBL/GenBank/DDBJ databases">
        <title>Apibacter muscae sp. nov.: a novel member of the house fly microbiota.</title>
        <authorList>
            <person name="Park R."/>
        </authorList>
    </citation>
    <scope>NUCLEOTIDE SEQUENCE [LARGE SCALE GENOMIC DNA]</scope>
    <source>
        <strain evidence="2 3">AL1</strain>
    </source>
</reference>
<proteinExistence type="predicted"/>
<keyword evidence="1" id="KW-0812">Transmembrane</keyword>
<comment type="caution">
    <text evidence="2">The sequence shown here is derived from an EMBL/GenBank/DDBJ whole genome shotgun (WGS) entry which is preliminary data.</text>
</comment>
<organism evidence="2 3">
    <name type="scientific">Apibacter muscae</name>
    <dbReference type="NCBI Taxonomy" id="2509004"/>
    <lineage>
        <taxon>Bacteria</taxon>
        <taxon>Pseudomonadati</taxon>
        <taxon>Bacteroidota</taxon>
        <taxon>Flavobacteriia</taxon>
        <taxon>Flavobacteriales</taxon>
        <taxon>Weeksellaceae</taxon>
        <taxon>Apibacter</taxon>
    </lineage>
</organism>
<evidence type="ECO:0000313" key="2">
    <source>
        <dbReference type="EMBL" id="TWP28681.1"/>
    </source>
</evidence>
<dbReference type="EMBL" id="SELH01000017">
    <property type="protein sequence ID" value="TWP28681.1"/>
    <property type="molecule type" value="Genomic_DNA"/>
</dbReference>
<evidence type="ECO:0000256" key="1">
    <source>
        <dbReference type="SAM" id="Phobius"/>
    </source>
</evidence>
<dbReference type="Proteomes" id="UP000319499">
    <property type="component" value="Unassembled WGS sequence"/>
</dbReference>
<keyword evidence="3" id="KW-1185">Reference proteome</keyword>
<accession>A0A563DFC6</accession>
<dbReference type="RefSeq" id="WP_146292272.1">
    <property type="nucleotide sequence ID" value="NZ_SELH01000017.1"/>
</dbReference>
<dbReference type="OrthoDB" id="1493032at2"/>
<gene>
    <name evidence="2" type="ORF">ETU09_05020</name>
</gene>
<evidence type="ECO:0000313" key="3">
    <source>
        <dbReference type="Proteomes" id="UP000319499"/>
    </source>
</evidence>
<keyword evidence="1" id="KW-1133">Transmembrane helix</keyword>
<keyword evidence="1" id="KW-0472">Membrane</keyword>